<reference evidence="3 4" key="1">
    <citation type="submission" date="2020-03" db="EMBL/GenBank/DDBJ databases">
        <authorList>
            <person name="Kim M.K."/>
        </authorList>
    </citation>
    <scope>NUCLEOTIDE SEQUENCE [LARGE SCALE GENOMIC DNA]</scope>
    <source>
        <strain evidence="3 4">BT328</strain>
    </source>
</reference>
<keyword evidence="1" id="KW-0732">Signal</keyword>
<dbReference type="Pfam" id="PF00578">
    <property type="entry name" value="AhpC-TSA"/>
    <property type="match status" value="1"/>
</dbReference>
<feature type="domain" description="Thioredoxin" evidence="2">
    <location>
        <begin position="245"/>
        <end position="401"/>
    </location>
</feature>
<dbReference type="InterPro" id="IPR000866">
    <property type="entry name" value="AhpC/TSA"/>
</dbReference>
<dbReference type="PROSITE" id="PS51352">
    <property type="entry name" value="THIOREDOXIN_2"/>
    <property type="match status" value="1"/>
</dbReference>
<evidence type="ECO:0000256" key="1">
    <source>
        <dbReference type="SAM" id="SignalP"/>
    </source>
</evidence>
<dbReference type="Proteomes" id="UP000501802">
    <property type="component" value="Chromosome"/>
</dbReference>
<dbReference type="InterPro" id="IPR050553">
    <property type="entry name" value="Thioredoxin_ResA/DsbE_sf"/>
</dbReference>
<dbReference type="PANTHER" id="PTHR42852:SF13">
    <property type="entry name" value="PROTEIN DIPZ"/>
    <property type="match status" value="1"/>
</dbReference>
<dbReference type="PANTHER" id="PTHR42852">
    <property type="entry name" value="THIOL:DISULFIDE INTERCHANGE PROTEIN DSBE"/>
    <property type="match status" value="1"/>
</dbReference>
<accession>A0A6G9AM20</accession>
<sequence>MKRNQVAKTVFLTALTSTSLFAQTPAPLREGVWRGVFQAGQETIPFNFEVKAGNSVATTKLYLLNAREREELTDLTQQGDSVFVPIPLYDATLRFKREGADKLTGVYRSNSSGRDLPLAAEYGKTYRFEPGVTPTVKLSGKWDVNIERAPGDVNKTVGIFEQNGSRVTGTILTVTGDYRYLDGQVSGNEFVLSSFSGSSPSVFRGKFTDEGKFTGEFRYVRGGFTATGVKNEKAALPDLYSLTNLKPGYSKLDFTFPDLNGKSVSLNDPKYKDKVVIVTILGSWCPNCIDETAFLAPWYKANRKRGVEIIGLAFERKNDLTFAKTALSRLLKRYDVQYDILFAGIADKKVASESLPALNKVLAFPTTIIIDKKGNVSQIHTGYTGPATGAYYDEYVQEFNSHINQLLGDTPAPQASRQTVK</sequence>
<dbReference type="InterPro" id="IPR036249">
    <property type="entry name" value="Thioredoxin-like_sf"/>
</dbReference>
<feature type="chain" id="PRO_5026106892" evidence="1">
    <location>
        <begin position="23"/>
        <end position="421"/>
    </location>
</feature>
<organism evidence="3 4">
    <name type="scientific">Spirosoma aureum</name>
    <dbReference type="NCBI Taxonomy" id="2692134"/>
    <lineage>
        <taxon>Bacteria</taxon>
        <taxon>Pseudomonadati</taxon>
        <taxon>Bacteroidota</taxon>
        <taxon>Cytophagia</taxon>
        <taxon>Cytophagales</taxon>
        <taxon>Cytophagaceae</taxon>
        <taxon>Spirosoma</taxon>
    </lineage>
</organism>
<dbReference type="InterPro" id="IPR013766">
    <property type="entry name" value="Thioredoxin_domain"/>
</dbReference>
<dbReference type="KEGG" id="spib:G8759_12880"/>
<evidence type="ECO:0000259" key="2">
    <source>
        <dbReference type="PROSITE" id="PS51352"/>
    </source>
</evidence>
<dbReference type="GO" id="GO:0016491">
    <property type="term" value="F:oxidoreductase activity"/>
    <property type="evidence" value="ECO:0007669"/>
    <property type="project" value="InterPro"/>
</dbReference>
<dbReference type="AlphaFoldDB" id="A0A6G9AM20"/>
<dbReference type="Gene3D" id="3.40.30.10">
    <property type="entry name" value="Glutaredoxin"/>
    <property type="match status" value="1"/>
</dbReference>
<feature type="signal peptide" evidence="1">
    <location>
        <begin position="1"/>
        <end position="22"/>
    </location>
</feature>
<evidence type="ECO:0000313" key="4">
    <source>
        <dbReference type="Proteomes" id="UP000501802"/>
    </source>
</evidence>
<dbReference type="GO" id="GO:0016209">
    <property type="term" value="F:antioxidant activity"/>
    <property type="evidence" value="ECO:0007669"/>
    <property type="project" value="InterPro"/>
</dbReference>
<name>A0A6G9AM20_9BACT</name>
<protein>
    <submittedName>
        <fullName evidence="3">TlpA family protein disulfide reductase</fullName>
    </submittedName>
</protein>
<dbReference type="EMBL" id="CP050063">
    <property type="protein sequence ID" value="QIP13458.1"/>
    <property type="molecule type" value="Genomic_DNA"/>
</dbReference>
<evidence type="ECO:0000313" key="3">
    <source>
        <dbReference type="EMBL" id="QIP13458.1"/>
    </source>
</evidence>
<keyword evidence="4" id="KW-1185">Reference proteome</keyword>
<dbReference type="SUPFAM" id="SSF52833">
    <property type="entry name" value="Thioredoxin-like"/>
    <property type="match status" value="1"/>
</dbReference>
<dbReference type="CDD" id="cd02966">
    <property type="entry name" value="TlpA_like_family"/>
    <property type="match status" value="1"/>
</dbReference>
<gene>
    <name evidence="3" type="ORF">G8759_12880</name>
</gene>
<proteinExistence type="predicted"/>
<dbReference type="RefSeq" id="WP_167208542.1">
    <property type="nucleotide sequence ID" value="NZ_CP050063.1"/>
</dbReference>